<dbReference type="GO" id="GO:0048706">
    <property type="term" value="P:embryonic skeletal system development"/>
    <property type="evidence" value="ECO:0000318"/>
    <property type="project" value="GO_Central"/>
</dbReference>
<gene>
    <name evidence="13 14" type="primary">ucma.S</name>
</gene>
<evidence type="ECO:0000256" key="5">
    <source>
        <dbReference type="ARBA" id="ARBA00022525"/>
    </source>
</evidence>
<dbReference type="RefSeq" id="XP_018111215.1">
    <property type="nucleotide sequence ID" value="XM_018255726.2"/>
</dbReference>
<evidence type="ECO:0000256" key="2">
    <source>
        <dbReference type="ARBA" id="ARBA00004498"/>
    </source>
</evidence>
<proteinExistence type="inferred from homology"/>
<keyword evidence="12" id="KW-1185">Reference proteome</keyword>
<feature type="signal peptide" evidence="11">
    <location>
        <begin position="1"/>
        <end position="26"/>
    </location>
</feature>
<keyword evidence="8 11" id="KW-0732">Signal</keyword>
<feature type="compositionally biased region" description="Basic and acidic residues" evidence="10">
    <location>
        <begin position="67"/>
        <end position="97"/>
    </location>
</feature>
<comment type="function">
    <text evidence="1">May be involved in the negative control of osteogenic differentiation of osteochondrogenic precursor cells in peripheral zones of fetal cartilage and at the cartilage-bone interface.</text>
</comment>
<sequence>MNGKQVLFLSCAAAIVLLAVLHEGESAAVRTKDDRAPDPKESLKSKIFMQGSEASNFFKKRGKRSTKSQDEINAENRQRLSADERRREYYEEQRNEFENYVEEQQDEQEERSREQIEQWRQWHYDGLSPSYLYQRQNI</sequence>
<protein>
    <recommendedName>
        <fullName evidence="4">Unique cartilage matrix-associated protein</fullName>
    </recommendedName>
</protein>
<dbReference type="AlphaFoldDB" id="A0A1L8GTR6"/>
<evidence type="ECO:0000256" key="11">
    <source>
        <dbReference type="SAM" id="SignalP"/>
    </source>
</evidence>
<reference evidence="12" key="1">
    <citation type="submission" date="2024-06" db="UniProtKB">
        <authorList>
            <consortium name="RefSeq"/>
        </authorList>
    </citation>
    <scope>NUCLEOTIDE SEQUENCE [LARGE SCALE GENOMIC DNA]</scope>
    <source>
        <strain evidence="12">J_2021</strain>
    </source>
</reference>
<dbReference type="AGR" id="Xenbase:XB-GENE-17346160"/>
<evidence type="ECO:0000256" key="3">
    <source>
        <dbReference type="ARBA" id="ARBA00011000"/>
    </source>
</evidence>
<evidence type="ECO:0000313" key="14">
    <source>
        <dbReference type="Xenbase" id="XB-GENE-17346160"/>
    </source>
</evidence>
<keyword evidence="6" id="KW-0272">Extracellular matrix</keyword>
<keyword evidence="9" id="KW-0175">Coiled coil</keyword>
<feature type="compositionally biased region" description="Basic and acidic residues" evidence="10">
    <location>
        <begin position="27"/>
        <end position="44"/>
    </location>
</feature>
<dbReference type="PANTHER" id="PTHR28647:SF2">
    <property type="entry name" value="UNIQUE CARTILAGE MATRIX-ASSOCIATED PROTEIN"/>
    <property type="match status" value="1"/>
</dbReference>
<evidence type="ECO:0000256" key="8">
    <source>
        <dbReference type="ARBA" id="ARBA00022729"/>
    </source>
</evidence>
<evidence type="ECO:0000256" key="10">
    <source>
        <dbReference type="SAM" id="MobiDB-lite"/>
    </source>
</evidence>
<dbReference type="CTD" id="108713049"/>
<dbReference type="GeneID" id="108713049"/>
<evidence type="ECO:0000313" key="13">
    <source>
        <dbReference type="RefSeq" id="XP_018111215.1"/>
    </source>
</evidence>
<dbReference type="KEGG" id="xla:108713049"/>
<dbReference type="OMA" id="EFHHDGM"/>
<feature type="region of interest" description="Disordered" evidence="10">
    <location>
        <begin position="58"/>
        <end position="116"/>
    </location>
</feature>
<dbReference type="STRING" id="8355.A0A1L8GTR6"/>
<dbReference type="Proteomes" id="UP000186698">
    <property type="component" value="Chromosome 3S"/>
</dbReference>
<comment type="subcellular location">
    <subcellularLocation>
        <location evidence="2">Secreted</location>
        <location evidence="2">Extracellular space</location>
        <location evidence="2">Extracellular matrix</location>
    </subcellularLocation>
</comment>
<evidence type="ECO:0000256" key="6">
    <source>
        <dbReference type="ARBA" id="ARBA00022530"/>
    </source>
</evidence>
<dbReference type="OrthoDB" id="8907123at2759"/>
<evidence type="ECO:0000313" key="12">
    <source>
        <dbReference type="Proteomes" id="UP000186698"/>
    </source>
</evidence>
<name>A0A1L8GTR6_XENLA</name>
<feature type="chain" id="PRO_5043635374" description="Unique cartilage matrix-associated protein" evidence="11">
    <location>
        <begin position="27"/>
        <end position="138"/>
    </location>
</feature>
<reference evidence="13" key="2">
    <citation type="submission" date="2025-08" db="UniProtKB">
        <authorList>
            <consortium name="RefSeq"/>
        </authorList>
    </citation>
    <scope>IDENTIFICATION</scope>
    <source>
        <strain evidence="13">J_2021</strain>
        <tissue evidence="13">Erythrocytes</tissue>
    </source>
</reference>
<dbReference type="Xenbase" id="XB-GENE-17346160">
    <property type="gene designation" value="ucma.S"/>
</dbReference>
<evidence type="ECO:0000256" key="4">
    <source>
        <dbReference type="ARBA" id="ARBA00013765"/>
    </source>
</evidence>
<dbReference type="GO" id="GO:0045667">
    <property type="term" value="P:regulation of osteoblast differentiation"/>
    <property type="evidence" value="ECO:0007669"/>
    <property type="project" value="InterPro"/>
</dbReference>
<evidence type="ECO:0000256" key="9">
    <source>
        <dbReference type="ARBA" id="ARBA00023054"/>
    </source>
</evidence>
<evidence type="ECO:0000256" key="7">
    <source>
        <dbReference type="ARBA" id="ARBA00022641"/>
    </source>
</evidence>
<dbReference type="InterPro" id="IPR031386">
    <property type="entry name" value="UCMA"/>
</dbReference>
<dbReference type="PaxDb" id="8355-A0A1L8GTR6"/>
<dbReference type="Bgee" id="108713049">
    <property type="expression patterns" value="Expressed in internal ear and 14 other cell types or tissues"/>
</dbReference>
<dbReference type="Pfam" id="PF17085">
    <property type="entry name" value="UCMA"/>
    <property type="match status" value="1"/>
</dbReference>
<evidence type="ECO:0000256" key="1">
    <source>
        <dbReference type="ARBA" id="ARBA00002111"/>
    </source>
</evidence>
<keyword evidence="7" id="KW-0765">Sulfation</keyword>
<comment type="similarity">
    <text evidence="3">Belongs to the UCMA family.</text>
</comment>
<dbReference type="GO" id="GO:0031012">
    <property type="term" value="C:extracellular matrix"/>
    <property type="evidence" value="ECO:0000318"/>
    <property type="project" value="GO_Central"/>
</dbReference>
<accession>A0A1L8GTR6</accession>
<dbReference type="PANTHER" id="PTHR28647">
    <property type="entry name" value="UNIQUE CARTILAGE MATRIX-ASSOCIATED PROTEIN"/>
    <property type="match status" value="1"/>
</dbReference>
<organism evidence="12 13">
    <name type="scientific">Xenopus laevis</name>
    <name type="common">African clawed frog</name>
    <dbReference type="NCBI Taxonomy" id="8355"/>
    <lineage>
        <taxon>Eukaryota</taxon>
        <taxon>Metazoa</taxon>
        <taxon>Chordata</taxon>
        <taxon>Craniata</taxon>
        <taxon>Vertebrata</taxon>
        <taxon>Euteleostomi</taxon>
        <taxon>Amphibia</taxon>
        <taxon>Batrachia</taxon>
        <taxon>Anura</taxon>
        <taxon>Pipoidea</taxon>
        <taxon>Pipidae</taxon>
        <taxon>Xenopodinae</taxon>
        <taxon>Xenopus</taxon>
        <taxon>Xenopus</taxon>
    </lineage>
</organism>
<feature type="region of interest" description="Disordered" evidence="10">
    <location>
        <begin position="27"/>
        <end position="46"/>
    </location>
</feature>
<feature type="compositionally biased region" description="Acidic residues" evidence="10">
    <location>
        <begin position="99"/>
        <end position="109"/>
    </location>
</feature>
<keyword evidence="5" id="KW-0964">Secreted</keyword>